<dbReference type="Proteomes" id="UP000715651">
    <property type="component" value="Unassembled WGS sequence"/>
</dbReference>
<keyword evidence="5 8" id="KW-1133">Transmembrane helix</keyword>
<dbReference type="GO" id="GO:0015293">
    <property type="term" value="F:symporter activity"/>
    <property type="evidence" value="ECO:0007669"/>
    <property type="project" value="TreeGrafter"/>
</dbReference>
<feature type="transmembrane region" description="Helical" evidence="8">
    <location>
        <begin position="351"/>
        <end position="369"/>
    </location>
</feature>
<feature type="transmembrane region" description="Helical" evidence="8">
    <location>
        <begin position="6"/>
        <end position="22"/>
    </location>
</feature>
<dbReference type="EMBL" id="DYWK01000006">
    <property type="protein sequence ID" value="HJF18194.1"/>
    <property type="molecule type" value="Genomic_DNA"/>
</dbReference>
<evidence type="ECO:0000256" key="8">
    <source>
        <dbReference type="SAM" id="Phobius"/>
    </source>
</evidence>
<sequence length="470" mass="50998">MYLALNVLGIVVFVGIGWLFSHDKKHIQWLSVGIMMVFNIFIAWFLTSFSVGRSIVQGAAAGFNELVKVAYKGINFAFANWVGPEGIHPAPVNFIASALLPILLVVPMFDILTYIGVLPWIIKWIGRGLSFITRQPKFESFFAVEMMFLGNTEALAVSQLQLKRMKPARNLTLAMMSMSCVTASILASYIQLVPAQYVLTAVPLNCINALIVVNLLYPVHVDEAEDTIATLADAQAVENVRTAATEVQPAATEEKKPAATEEASAAVAQESQPAADEEKKPDAQNKPVESKSSAQNKPVEKPQREPFFSFLGDSILGAGRLILIIAANVIAFVALAALIDKLLSLINPQLTLAHILGVFLYIPSLLLGLDPSTAWDMAGFMGMKLVTNEFVVMTQITSTVATFAEHYKAVLIVFITSFANFSTVGMVTGCFKGLVDKEKNDLIARNVGRLILSGILVSLLSAGMVGLFVW</sequence>
<feature type="transmembrane region" description="Helical" evidence="8">
    <location>
        <begin position="94"/>
        <end position="122"/>
    </location>
</feature>
<feature type="transmembrane region" description="Helical" evidence="8">
    <location>
        <begin position="410"/>
        <end position="435"/>
    </location>
</feature>
<feature type="compositionally biased region" description="Low complexity" evidence="7">
    <location>
        <begin position="260"/>
        <end position="274"/>
    </location>
</feature>
<keyword evidence="3" id="KW-1003">Cell membrane</keyword>
<gene>
    <name evidence="11" type="ORF">K8U78_03440</name>
</gene>
<comment type="subcellular location">
    <subcellularLocation>
        <location evidence="1">Cell membrane</location>
        <topology evidence="1">Multi-pass membrane protein</topology>
    </subcellularLocation>
</comment>
<feature type="region of interest" description="Disordered" evidence="7">
    <location>
        <begin position="244"/>
        <end position="301"/>
    </location>
</feature>
<accession>A0A921FV96</accession>
<feature type="domain" description="Concentrative nucleoside transporter C-terminal" evidence="10">
    <location>
        <begin position="266"/>
        <end position="466"/>
    </location>
</feature>
<evidence type="ECO:0000256" key="5">
    <source>
        <dbReference type="ARBA" id="ARBA00022989"/>
    </source>
</evidence>
<dbReference type="PANTHER" id="PTHR10590:SF19">
    <property type="entry name" value="PURINE NUCLEOSIDE TRANSPORT PROTEIN NUPG"/>
    <property type="match status" value="1"/>
</dbReference>
<reference evidence="11" key="2">
    <citation type="submission" date="2021-09" db="EMBL/GenBank/DDBJ databases">
        <authorList>
            <person name="Gilroy R."/>
        </authorList>
    </citation>
    <scope>NUCLEOTIDE SEQUENCE</scope>
    <source>
        <strain evidence="11">578</strain>
    </source>
</reference>
<feature type="transmembrane region" description="Helical" evidence="8">
    <location>
        <begin position="29"/>
        <end position="47"/>
    </location>
</feature>
<evidence type="ECO:0000256" key="3">
    <source>
        <dbReference type="ARBA" id="ARBA00022475"/>
    </source>
</evidence>
<proteinExistence type="inferred from homology"/>
<protein>
    <submittedName>
        <fullName evidence="11">Nucleoside transporter</fullName>
    </submittedName>
</protein>
<dbReference type="GO" id="GO:0005337">
    <property type="term" value="F:nucleoside transmembrane transporter activity"/>
    <property type="evidence" value="ECO:0007669"/>
    <property type="project" value="InterPro"/>
</dbReference>
<feature type="transmembrane region" description="Helical" evidence="8">
    <location>
        <begin position="321"/>
        <end position="339"/>
    </location>
</feature>
<comment type="caution">
    <text evidence="11">The sequence shown here is derived from an EMBL/GenBank/DDBJ whole genome shotgun (WGS) entry which is preliminary data.</text>
</comment>
<feature type="domain" description="Concentrative nucleoside transporter N-terminal" evidence="9">
    <location>
        <begin position="8"/>
        <end position="80"/>
    </location>
</feature>
<evidence type="ECO:0000256" key="1">
    <source>
        <dbReference type="ARBA" id="ARBA00004651"/>
    </source>
</evidence>
<keyword evidence="6 8" id="KW-0472">Membrane</keyword>
<feature type="transmembrane region" description="Helical" evidence="8">
    <location>
        <begin position="447"/>
        <end position="469"/>
    </location>
</feature>
<evidence type="ECO:0000259" key="10">
    <source>
        <dbReference type="Pfam" id="PF07662"/>
    </source>
</evidence>
<organism evidence="11 12">
    <name type="scientific">Aeriscardovia aeriphila</name>
    <dbReference type="NCBI Taxonomy" id="218139"/>
    <lineage>
        <taxon>Bacteria</taxon>
        <taxon>Bacillati</taxon>
        <taxon>Actinomycetota</taxon>
        <taxon>Actinomycetes</taxon>
        <taxon>Bifidobacteriales</taxon>
        <taxon>Bifidobacteriaceae</taxon>
        <taxon>Aeriscardovia</taxon>
    </lineage>
</organism>
<dbReference type="InterPro" id="IPR008276">
    <property type="entry name" value="C_nuclsd_transpt"/>
</dbReference>
<evidence type="ECO:0000313" key="11">
    <source>
        <dbReference type="EMBL" id="HJF18194.1"/>
    </source>
</evidence>
<dbReference type="Pfam" id="PF07662">
    <property type="entry name" value="Nucleos_tra2_C"/>
    <property type="match status" value="1"/>
</dbReference>
<evidence type="ECO:0000256" key="4">
    <source>
        <dbReference type="ARBA" id="ARBA00022692"/>
    </source>
</evidence>
<reference evidence="11" key="1">
    <citation type="journal article" date="2021" name="PeerJ">
        <title>Extensive microbial diversity within the chicken gut microbiome revealed by metagenomics and culture.</title>
        <authorList>
            <person name="Gilroy R."/>
            <person name="Ravi A."/>
            <person name="Getino M."/>
            <person name="Pursley I."/>
            <person name="Horton D.L."/>
            <person name="Alikhan N.F."/>
            <person name="Baker D."/>
            <person name="Gharbi K."/>
            <person name="Hall N."/>
            <person name="Watson M."/>
            <person name="Adriaenssens E.M."/>
            <person name="Foster-Nyarko E."/>
            <person name="Jarju S."/>
            <person name="Secka A."/>
            <person name="Antonio M."/>
            <person name="Oren A."/>
            <person name="Chaudhuri R.R."/>
            <person name="La Ragione R."/>
            <person name="Hildebrand F."/>
            <person name="Pallen M.J."/>
        </authorList>
    </citation>
    <scope>NUCLEOTIDE SEQUENCE</scope>
    <source>
        <strain evidence="11">578</strain>
    </source>
</reference>
<evidence type="ECO:0000256" key="2">
    <source>
        <dbReference type="ARBA" id="ARBA00009033"/>
    </source>
</evidence>
<dbReference type="PANTHER" id="PTHR10590">
    <property type="entry name" value="SODIUM/NUCLEOSIDE COTRANSPORTER"/>
    <property type="match status" value="1"/>
</dbReference>
<dbReference type="InterPro" id="IPR011657">
    <property type="entry name" value="CNT_C_dom"/>
</dbReference>
<evidence type="ECO:0000313" key="12">
    <source>
        <dbReference type="Proteomes" id="UP000715651"/>
    </source>
</evidence>
<dbReference type="AlphaFoldDB" id="A0A921FV96"/>
<dbReference type="InterPro" id="IPR002668">
    <property type="entry name" value="CNT_N_dom"/>
</dbReference>
<comment type="similarity">
    <text evidence="2">Belongs to the concentrative nucleoside transporter (CNT) (TC 2.A.41) family.</text>
</comment>
<evidence type="ECO:0000256" key="6">
    <source>
        <dbReference type="ARBA" id="ARBA00023136"/>
    </source>
</evidence>
<dbReference type="Pfam" id="PF01773">
    <property type="entry name" value="Nucleos_tra2_N"/>
    <property type="match status" value="1"/>
</dbReference>
<evidence type="ECO:0000256" key="7">
    <source>
        <dbReference type="SAM" id="MobiDB-lite"/>
    </source>
</evidence>
<evidence type="ECO:0000259" key="9">
    <source>
        <dbReference type="Pfam" id="PF01773"/>
    </source>
</evidence>
<feature type="transmembrane region" description="Helical" evidence="8">
    <location>
        <begin position="171"/>
        <end position="191"/>
    </location>
</feature>
<dbReference type="GO" id="GO:0005886">
    <property type="term" value="C:plasma membrane"/>
    <property type="evidence" value="ECO:0007669"/>
    <property type="project" value="UniProtKB-SubCell"/>
</dbReference>
<name>A0A921FV96_9BIFI</name>
<keyword evidence="4 8" id="KW-0812">Transmembrane</keyword>